<name>A0ABY4RH43_9GAMM</name>
<dbReference type="Proteomes" id="UP001056635">
    <property type="component" value="Chromosome"/>
</dbReference>
<sequence length="426" mass="47455">MQKRLLSPEQLVAFARQRSPYYAHLYRDVPQAGWQLADLPLTDPVTYWQGNFSLQDWSVLTGPVNEAIVFKTGGTTGNAKLSIYSRDEWLSFVTVFGRSMDNQLQPGDRFANLFFAGDLYASFLFIHGALTHMKVPVCEYPFTGTIDFSSLSAQLLRHKINVLAGIPAMLLRYAADLATNGRTLPGITTLLYGGESLFDEQLRLFKQVFPCARIASIGCASVDAGLIGASTIDCQLDEHRSFEPETIVEIIDESTGETIQEPHRPGMLVVTNLTRTLTPLIRYPVGDLAAWVEPEGITARKFILLGRSSLGHRIRVGYTSLYPDELAVQIGDVVGNYSWQLLIEQTGSCHHLTVRIAFSGNNAQAESLIQRITEDDPSIAKQSQAHQLTLRVQWCQQSDLTLHPRTGKLQRIVDRRNYGVKAGEKE</sequence>
<dbReference type="PANTHER" id="PTHR43845">
    <property type="entry name" value="BLR5969 PROTEIN"/>
    <property type="match status" value="1"/>
</dbReference>
<dbReference type="EMBL" id="CP082904">
    <property type="protein sequence ID" value="UQY46189.1"/>
    <property type="molecule type" value="Genomic_DNA"/>
</dbReference>
<dbReference type="Pfam" id="PF00501">
    <property type="entry name" value="AMP-binding"/>
    <property type="match status" value="1"/>
</dbReference>
<evidence type="ECO:0000313" key="2">
    <source>
        <dbReference type="EMBL" id="UQY46189.1"/>
    </source>
</evidence>
<evidence type="ECO:0000313" key="3">
    <source>
        <dbReference type="Proteomes" id="UP001056635"/>
    </source>
</evidence>
<dbReference type="Gene3D" id="3.40.50.12780">
    <property type="entry name" value="N-terminal domain of ligase-like"/>
    <property type="match status" value="1"/>
</dbReference>
<gene>
    <name evidence="2" type="ORF">K6958_14565</name>
</gene>
<reference evidence="2" key="1">
    <citation type="submission" date="2021-09" db="EMBL/GenBank/DDBJ databases">
        <title>First case of bloodstream infection caused by Mixta hanseatica sp. nov., a member of the Erwiniaceae family.</title>
        <authorList>
            <person name="Both A."/>
            <person name="Huang J."/>
            <person name="Wenzel P."/>
            <person name="Aepfelbacher M."/>
            <person name="Rohde H."/>
            <person name="Christner M."/>
            <person name="Hentschke M."/>
        </authorList>
    </citation>
    <scope>NUCLEOTIDE SEQUENCE</scope>
    <source>
        <strain evidence="2">X22927</strain>
    </source>
</reference>
<feature type="domain" description="AMP-dependent synthetase/ligase" evidence="1">
    <location>
        <begin position="66"/>
        <end position="270"/>
    </location>
</feature>
<accession>A0ABY4RH43</accession>
<dbReference type="InterPro" id="IPR042099">
    <property type="entry name" value="ANL_N_sf"/>
</dbReference>
<proteinExistence type="predicted"/>
<dbReference type="SUPFAM" id="SSF56801">
    <property type="entry name" value="Acetyl-CoA synthetase-like"/>
    <property type="match status" value="1"/>
</dbReference>
<dbReference type="InterPro" id="IPR000873">
    <property type="entry name" value="AMP-dep_synth/lig_dom"/>
</dbReference>
<keyword evidence="3" id="KW-1185">Reference proteome</keyword>
<evidence type="ECO:0000259" key="1">
    <source>
        <dbReference type="Pfam" id="PF00501"/>
    </source>
</evidence>
<protein>
    <submittedName>
        <fullName evidence="2">AMP-binding protein</fullName>
    </submittedName>
</protein>
<dbReference type="PANTHER" id="PTHR43845:SF1">
    <property type="entry name" value="BLR5969 PROTEIN"/>
    <property type="match status" value="1"/>
</dbReference>
<organism evidence="2 3">
    <name type="scientific">Mixta hanseatica</name>
    <dbReference type="NCBI Taxonomy" id="2872648"/>
    <lineage>
        <taxon>Bacteria</taxon>
        <taxon>Pseudomonadati</taxon>
        <taxon>Pseudomonadota</taxon>
        <taxon>Gammaproteobacteria</taxon>
        <taxon>Enterobacterales</taxon>
        <taxon>Erwiniaceae</taxon>
        <taxon>Mixta</taxon>
    </lineage>
</organism>